<evidence type="ECO:0000259" key="2">
    <source>
        <dbReference type="Pfam" id="PF03732"/>
    </source>
</evidence>
<evidence type="ECO:0000313" key="4">
    <source>
        <dbReference type="Proteomes" id="UP001141806"/>
    </source>
</evidence>
<evidence type="ECO:0000313" key="3">
    <source>
        <dbReference type="EMBL" id="KAJ4982228.1"/>
    </source>
</evidence>
<gene>
    <name evidence="3" type="ORF">NE237_033065</name>
</gene>
<feature type="region of interest" description="Disordered" evidence="1">
    <location>
        <begin position="1"/>
        <end position="44"/>
    </location>
</feature>
<dbReference type="Proteomes" id="UP001141806">
    <property type="component" value="Unassembled WGS sequence"/>
</dbReference>
<evidence type="ECO:0000256" key="1">
    <source>
        <dbReference type="SAM" id="MobiDB-lite"/>
    </source>
</evidence>
<feature type="region of interest" description="Disordered" evidence="1">
    <location>
        <begin position="88"/>
        <end position="112"/>
    </location>
</feature>
<organism evidence="3 4">
    <name type="scientific">Protea cynaroides</name>
    <dbReference type="NCBI Taxonomy" id="273540"/>
    <lineage>
        <taxon>Eukaryota</taxon>
        <taxon>Viridiplantae</taxon>
        <taxon>Streptophyta</taxon>
        <taxon>Embryophyta</taxon>
        <taxon>Tracheophyta</taxon>
        <taxon>Spermatophyta</taxon>
        <taxon>Magnoliopsida</taxon>
        <taxon>Proteales</taxon>
        <taxon>Proteaceae</taxon>
        <taxon>Protea</taxon>
    </lineage>
</organism>
<dbReference type="Pfam" id="PF03732">
    <property type="entry name" value="Retrotrans_gag"/>
    <property type="match status" value="1"/>
</dbReference>
<feature type="domain" description="Retrotransposon gag" evidence="2">
    <location>
        <begin position="191"/>
        <end position="284"/>
    </location>
</feature>
<dbReference type="EMBL" id="JAMYWD010000001">
    <property type="protein sequence ID" value="KAJ4982228.1"/>
    <property type="molecule type" value="Genomic_DNA"/>
</dbReference>
<reference evidence="3" key="1">
    <citation type="journal article" date="2023" name="Plant J.">
        <title>The genome of the king protea, Protea cynaroides.</title>
        <authorList>
            <person name="Chang J."/>
            <person name="Duong T.A."/>
            <person name="Schoeman C."/>
            <person name="Ma X."/>
            <person name="Roodt D."/>
            <person name="Barker N."/>
            <person name="Li Z."/>
            <person name="Van de Peer Y."/>
            <person name="Mizrachi E."/>
        </authorList>
    </citation>
    <scope>NUCLEOTIDE SEQUENCE</scope>
    <source>
        <tissue evidence="3">Young leaves</tissue>
    </source>
</reference>
<dbReference type="InterPro" id="IPR005162">
    <property type="entry name" value="Retrotrans_gag_dom"/>
</dbReference>
<accession>A0A9Q0R3P0</accession>
<protein>
    <recommendedName>
        <fullName evidence="2">Retrotransposon gag domain-containing protein</fullName>
    </recommendedName>
</protein>
<comment type="caution">
    <text evidence="3">The sequence shown here is derived from an EMBL/GenBank/DDBJ whole genome shotgun (WGS) entry which is preliminary data.</text>
</comment>
<dbReference type="OrthoDB" id="2272416at2759"/>
<proteinExistence type="predicted"/>
<keyword evidence="4" id="KW-1185">Reference proteome</keyword>
<sequence length="310" mass="35655">MSGRRVTRQSRNVVPPPPPVEETNQENIYVPENPDQANPTNLPPPPPELATVVMNLAQQLQQMQHAQAQMQVAMGIMFQAAHATPMQTGQASAAPVGNHPAPQTPQPPAAQIPVPGLEAAQVNYQYPQPMFGAYPQNQLDHSRLVERFLKMKPKEFNGKPSDPLWPAHWIDEMERNFLMMTITEEEKVLCATFMLKGDAHHWWKSTRTYLLTKHALLTWAIYKEAFFEKYFPRSFKDSMEKEFLSLYQGQMSVDAYQQRYEELYFFAPLSMQEEDTKTRRFVTGREEAIGEHVSGLERRYTMKLSKLLES</sequence>
<name>A0A9Q0R3P0_9MAGN</name>
<dbReference type="AlphaFoldDB" id="A0A9Q0R3P0"/>